<dbReference type="NCBIfam" id="TIGR02532">
    <property type="entry name" value="IV_pilin_GFxxxE"/>
    <property type="match status" value="1"/>
</dbReference>
<dbReference type="Pfam" id="PF07963">
    <property type="entry name" value="N_methyl"/>
    <property type="match status" value="1"/>
</dbReference>
<sequence length="153" mass="17868">MSKLSKKRGLTLIEVICALAILCTVSAYICNVKIKAIWLKNYNENIRTYTELSEILKNNLKYNYTYDEIKELLASECDKGNKLYINKEKLNISDLKIYEMKDIVSNINNGRFPYAEIFIENKEKDVVKVVINLKLKNGKKINNINSYFYKGDY</sequence>
<dbReference type="EMBL" id="ACSJ01000007">
    <property type="protein sequence ID" value="EES91182.1"/>
    <property type="molecule type" value="Genomic_DNA"/>
</dbReference>
<dbReference type="AlphaFoldDB" id="A0A9P2G729"/>
<accession>A0A9P2G729</accession>
<comment type="caution">
    <text evidence="1">The sequence shown here is derived from an EMBL/GenBank/DDBJ whole genome shotgun (WGS) entry which is preliminary data.</text>
</comment>
<evidence type="ECO:0000313" key="1">
    <source>
        <dbReference type="EMBL" id="EES91182.1"/>
    </source>
</evidence>
<name>A0A9P2G729_CLOBO</name>
<evidence type="ECO:0000313" key="2">
    <source>
        <dbReference type="Proteomes" id="UP000006160"/>
    </source>
</evidence>
<reference evidence="1 2" key="1">
    <citation type="submission" date="2009-10" db="EMBL/GenBank/DDBJ databases">
        <authorList>
            <person name="Shrivastava S."/>
            <person name="Brinkac L.B."/>
            <person name="Brown J.L."/>
            <person name="Bruce D.B."/>
            <person name="Detter C."/>
            <person name="Green L.D."/>
            <person name="Munk C.A."/>
            <person name="Rogers Y.C."/>
            <person name="Tapia R."/>
            <person name="Saunders E.S."/>
            <person name="Sims D.R."/>
            <person name="Smith L.A."/>
            <person name="Smith T.J."/>
            <person name="Sutton G."/>
            <person name="Brettin T."/>
        </authorList>
    </citation>
    <scope>NUCLEOTIDE SEQUENCE [LARGE SCALE GENOMIC DNA]</scope>
    <source>
        <strain evidence="2">D str. 1873</strain>
    </source>
</reference>
<organism evidence="1 2">
    <name type="scientific">Clostridium botulinum D str. 1873</name>
    <dbReference type="NCBI Taxonomy" id="592027"/>
    <lineage>
        <taxon>Bacteria</taxon>
        <taxon>Bacillati</taxon>
        <taxon>Bacillota</taxon>
        <taxon>Clostridia</taxon>
        <taxon>Eubacteriales</taxon>
        <taxon>Clostridiaceae</taxon>
        <taxon>Clostridium</taxon>
    </lineage>
</organism>
<proteinExistence type="predicted"/>
<protein>
    <submittedName>
        <fullName evidence="1">Prepilin-type N-terminal cleavage/methylation domain protein</fullName>
    </submittedName>
</protein>
<dbReference type="RefSeq" id="WP_003375760.1">
    <property type="nucleotide sequence ID" value="NZ_ACSJ01000007.1"/>
</dbReference>
<dbReference type="InterPro" id="IPR012902">
    <property type="entry name" value="N_methyl_site"/>
</dbReference>
<dbReference type="Proteomes" id="UP000006160">
    <property type="component" value="Unassembled WGS sequence"/>
</dbReference>
<gene>
    <name evidence="1" type="ORF">CLG_B1100</name>
</gene>